<dbReference type="PANTHER" id="PTHR23271:SF1">
    <property type="entry name" value="U3 SMALL NUCLEOLAR RNA-ASSOCIATED PROTEIN 6 HOMOLOG"/>
    <property type="match status" value="1"/>
</dbReference>
<evidence type="ECO:0000256" key="1">
    <source>
        <dbReference type="ARBA" id="ARBA00004604"/>
    </source>
</evidence>
<feature type="domain" description="U3 small nucleolar RNA-associated protein 6 N-terminal" evidence="7">
    <location>
        <begin position="9"/>
        <end position="91"/>
    </location>
</feature>
<feature type="coiled-coil region" evidence="6">
    <location>
        <begin position="2"/>
        <end position="36"/>
    </location>
</feature>
<dbReference type="GO" id="GO:0000462">
    <property type="term" value="P:maturation of SSU-rRNA from tricistronic rRNA transcript (SSU-rRNA, 5.8S rRNA, LSU-rRNA)"/>
    <property type="evidence" value="ECO:0007669"/>
    <property type="project" value="InterPro"/>
</dbReference>
<dbReference type="RefSeq" id="XP_026486925.2">
    <property type="nucleotide sequence ID" value="XM_026631140.2"/>
</dbReference>
<keyword evidence="5" id="KW-0539">Nucleus</keyword>
<gene>
    <name evidence="10" type="primary">LOC113393987</name>
</gene>
<keyword evidence="3" id="KW-0698">rRNA processing</keyword>
<dbReference type="InterPro" id="IPR055347">
    <property type="entry name" value="UTP6_N"/>
</dbReference>
<dbReference type="InterPro" id="IPR056907">
    <property type="entry name" value="UTP6_C"/>
</dbReference>
<keyword evidence="9" id="KW-1185">Reference proteome</keyword>
<dbReference type="Pfam" id="PF08640">
    <property type="entry name" value="U3_assoc_6"/>
    <property type="match status" value="1"/>
</dbReference>
<dbReference type="InterPro" id="IPR011990">
    <property type="entry name" value="TPR-like_helical_dom_sf"/>
</dbReference>
<dbReference type="Pfam" id="PF24892">
    <property type="entry name" value="UTP6_C"/>
    <property type="match status" value="1"/>
</dbReference>
<dbReference type="InterPro" id="IPR013949">
    <property type="entry name" value="Utp6"/>
</dbReference>
<dbReference type="SUPFAM" id="SSF48452">
    <property type="entry name" value="TPR-like"/>
    <property type="match status" value="1"/>
</dbReference>
<dbReference type="GO" id="GO:0030515">
    <property type="term" value="F:snoRNA binding"/>
    <property type="evidence" value="ECO:0007669"/>
    <property type="project" value="InterPro"/>
</dbReference>
<evidence type="ECO:0000256" key="3">
    <source>
        <dbReference type="ARBA" id="ARBA00022552"/>
    </source>
</evidence>
<name>A0A8B8HQN2_VANTA</name>
<proteinExistence type="inferred from homology"/>
<evidence type="ECO:0000259" key="7">
    <source>
        <dbReference type="Pfam" id="PF08640"/>
    </source>
</evidence>
<dbReference type="GeneID" id="113393987"/>
<evidence type="ECO:0000256" key="4">
    <source>
        <dbReference type="ARBA" id="ARBA00022737"/>
    </source>
</evidence>
<dbReference type="OrthoDB" id="28112at2759"/>
<organism evidence="9 10">
    <name type="scientific">Vanessa tameamea</name>
    <name type="common">Kamehameha butterfly</name>
    <dbReference type="NCBI Taxonomy" id="334116"/>
    <lineage>
        <taxon>Eukaryota</taxon>
        <taxon>Metazoa</taxon>
        <taxon>Ecdysozoa</taxon>
        <taxon>Arthropoda</taxon>
        <taxon>Hexapoda</taxon>
        <taxon>Insecta</taxon>
        <taxon>Pterygota</taxon>
        <taxon>Neoptera</taxon>
        <taxon>Endopterygota</taxon>
        <taxon>Lepidoptera</taxon>
        <taxon>Glossata</taxon>
        <taxon>Ditrysia</taxon>
        <taxon>Papilionoidea</taxon>
        <taxon>Nymphalidae</taxon>
        <taxon>Nymphalinae</taxon>
        <taxon>Vanessa</taxon>
    </lineage>
</organism>
<evidence type="ECO:0000256" key="5">
    <source>
        <dbReference type="ARBA" id="ARBA00023242"/>
    </source>
</evidence>
<dbReference type="AlphaFoldDB" id="A0A8B8HQN2"/>
<protein>
    <submittedName>
        <fullName evidence="10">U3 small nucleolar RNA-associated protein 6 homolog</fullName>
    </submittedName>
</protein>
<dbReference type="InterPro" id="IPR003107">
    <property type="entry name" value="HAT"/>
</dbReference>
<comment type="similarity">
    <text evidence="2">Belongs to the UTP6 family.</text>
</comment>
<dbReference type="SMART" id="SM00386">
    <property type="entry name" value="HAT"/>
    <property type="match status" value="5"/>
</dbReference>
<evidence type="ECO:0000313" key="10">
    <source>
        <dbReference type="RefSeq" id="XP_026486925.2"/>
    </source>
</evidence>
<keyword evidence="4" id="KW-0677">Repeat</keyword>
<dbReference type="PANTHER" id="PTHR23271">
    <property type="entry name" value="HEPATOCELLULAR CARCINOMA-ASSOCIATED ANTIGEN 66"/>
    <property type="match status" value="1"/>
</dbReference>
<comment type="subcellular location">
    <subcellularLocation>
        <location evidence="1">Nucleus</location>
        <location evidence="1">Nucleolus</location>
    </subcellularLocation>
</comment>
<keyword evidence="6" id="KW-0175">Coiled coil</keyword>
<evidence type="ECO:0000256" key="2">
    <source>
        <dbReference type="ARBA" id="ARBA00010734"/>
    </source>
</evidence>
<accession>A0A8B8HQN2</accession>
<feature type="domain" description="U3 small nucleolar RNA-associated protein 6 homolog C-terminal" evidence="8">
    <location>
        <begin position="289"/>
        <end position="548"/>
    </location>
</feature>
<dbReference type="GO" id="GO:0034388">
    <property type="term" value="C:Pwp2p-containing subcomplex of 90S preribosome"/>
    <property type="evidence" value="ECO:0007669"/>
    <property type="project" value="TreeGrafter"/>
</dbReference>
<dbReference type="Gene3D" id="1.25.40.10">
    <property type="entry name" value="Tetratricopeptide repeat domain"/>
    <property type="match status" value="2"/>
</dbReference>
<evidence type="ECO:0000313" key="9">
    <source>
        <dbReference type="Proteomes" id="UP001652626"/>
    </source>
</evidence>
<sequence length="567" mass="67614">MAEQVNQRIEDMINELEQMRRTNLFEDEEIKEISRKRKEFEYRIQRRIKEKDDFVQYIAFELTLLEDISLRRKQAKMMEKKKDIEYAITKRLNKVFKQFIYRYQNDVAIYFEYIKFCQSVGFDYAVSAILGQMLQVHGDKPKMWQMASKWESKEQNNLENARAFLLKGIHRHPESDILYLDLFDIELMIAFKAETEEEKEKYIKRADVVWRNGMKNIPEEAFLFKLCDLALNYGIDDTITNSIKKEIWDRRTEKSVWSYIAMKELEGYHWLEIEEYVDAELRYPKEINNYIAVYEEALRQFPDEKLCTKYIYGTISMRDGLCTELQKINIVKRAWYYGHDNGLLSKEMYTFGVKMLKMENEISKDEYTEILDEAMVKNSKYRLLWEEKILLNKSDENKVLSILKDASKQLKSEDLIELWNFLFDNVESSVLLKNCYDKFQACDHAAVMSLKPKLLQKIYEQNGLKAARNAYEDFIRTPPTQAEIHKIMIEIEMHQEKPLHKYIRKCYEALVHHHGRDNIEVWIDYINFEQQNGAAQAVPAIHRRAIGMLDKNLVDGFIKAQALAKLK</sequence>
<evidence type="ECO:0000256" key="6">
    <source>
        <dbReference type="SAM" id="Coils"/>
    </source>
</evidence>
<dbReference type="Proteomes" id="UP001652626">
    <property type="component" value="Chromosome 16"/>
</dbReference>
<dbReference type="GO" id="GO:0032040">
    <property type="term" value="C:small-subunit processome"/>
    <property type="evidence" value="ECO:0007669"/>
    <property type="project" value="TreeGrafter"/>
</dbReference>
<dbReference type="OMA" id="CKQWNAK"/>
<evidence type="ECO:0000259" key="8">
    <source>
        <dbReference type="Pfam" id="PF24892"/>
    </source>
</evidence>
<reference evidence="10" key="1">
    <citation type="submission" date="2025-08" db="UniProtKB">
        <authorList>
            <consortium name="RefSeq"/>
        </authorList>
    </citation>
    <scope>IDENTIFICATION</scope>
    <source>
        <tissue evidence="10">Whole body</tissue>
    </source>
</reference>